<dbReference type="InterPro" id="IPR004241">
    <property type="entry name" value="Atg8-like"/>
</dbReference>
<dbReference type="Pfam" id="PF02991">
    <property type="entry name" value="ATG8"/>
    <property type="match status" value="1"/>
</dbReference>
<evidence type="ECO:0000256" key="8">
    <source>
        <dbReference type="ARBA" id="ARBA00037868"/>
    </source>
</evidence>
<organism evidence="11 12">
    <name type="scientific">Gymnodraco acuticeps</name>
    <name type="common">Antarctic dragonfish</name>
    <dbReference type="NCBI Taxonomy" id="8218"/>
    <lineage>
        <taxon>Eukaryota</taxon>
        <taxon>Metazoa</taxon>
        <taxon>Chordata</taxon>
        <taxon>Craniata</taxon>
        <taxon>Vertebrata</taxon>
        <taxon>Euteleostomi</taxon>
        <taxon>Actinopterygii</taxon>
        <taxon>Neopterygii</taxon>
        <taxon>Teleostei</taxon>
        <taxon>Neoteleostei</taxon>
        <taxon>Acanthomorphata</taxon>
        <taxon>Eupercaria</taxon>
        <taxon>Perciformes</taxon>
        <taxon>Notothenioidei</taxon>
        <taxon>Bathydraconidae</taxon>
        <taxon>Gymnodraco</taxon>
    </lineage>
</organism>
<gene>
    <name evidence="12" type="primary">map1lc3cl</name>
</gene>
<dbReference type="PANTHER" id="PTHR10969">
    <property type="entry name" value="MICROTUBULE-ASSOCIATED PROTEINS 1A/1B LIGHT CHAIN 3-RELATED"/>
    <property type="match status" value="1"/>
</dbReference>
<protein>
    <submittedName>
        <fullName evidence="12">Microtubule-associated proteins 1A/1B light chain 3C</fullName>
    </submittedName>
</protein>
<evidence type="ECO:0000256" key="2">
    <source>
        <dbReference type="ARBA" id="ARBA00007293"/>
    </source>
</evidence>
<proteinExistence type="inferred from homology"/>
<dbReference type="AlphaFoldDB" id="A0A6P8UPM0"/>
<dbReference type="FunFam" id="3.10.20.90:FF:000149">
    <property type="entry name" value="microtubule-associated proteins 1A/1B light chain 3C"/>
    <property type="match status" value="1"/>
</dbReference>
<evidence type="ECO:0000256" key="3">
    <source>
        <dbReference type="ARBA" id="ARBA00022490"/>
    </source>
</evidence>
<dbReference type="GO" id="GO:0005776">
    <property type="term" value="C:autophagosome"/>
    <property type="evidence" value="ECO:0007669"/>
    <property type="project" value="UniProtKB-SubCell"/>
</dbReference>
<dbReference type="CTD" id="100330105"/>
<evidence type="ECO:0000256" key="9">
    <source>
        <dbReference type="PIRSR" id="PIRSR604241-50"/>
    </source>
</evidence>
<dbReference type="InterPro" id="IPR029071">
    <property type="entry name" value="Ubiquitin-like_domsf"/>
</dbReference>
<evidence type="ECO:0000313" key="12">
    <source>
        <dbReference type="RefSeq" id="XP_034067787.1"/>
    </source>
</evidence>
<evidence type="ECO:0000256" key="7">
    <source>
        <dbReference type="ARBA" id="ARBA00023329"/>
    </source>
</evidence>
<dbReference type="GO" id="GO:0012505">
    <property type="term" value="C:endomembrane system"/>
    <property type="evidence" value="ECO:0007669"/>
    <property type="project" value="UniProtKB-SubCell"/>
</dbReference>
<evidence type="ECO:0000256" key="5">
    <source>
        <dbReference type="ARBA" id="ARBA00023136"/>
    </source>
</evidence>
<evidence type="ECO:0000256" key="4">
    <source>
        <dbReference type="ARBA" id="ARBA00023006"/>
    </source>
</evidence>
<sequence length="216" mass="24652">MSCAVYALHMPSLHSCLYPSVDYGPNITSTCDNARSFGSSSVEFASFHPRGHHRQPGKDFRRLHLHRWSLQSALRNYEEMAPFEKSMDLLMPFKQRKCLETRKDEVCSIRSKFPNKLPVIVERYVREKNLPLLDKTKFLVPFELTLGQFLCLLRNKISLESTQALFLLVAEKSMTCMSSSMGEVYSHYCDADGFLYITYASQDMFGAPHPAASSTC</sequence>
<keyword evidence="5" id="KW-0472">Membrane</keyword>
<reference evidence="12" key="1">
    <citation type="submission" date="2025-08" db="UniProtKB">
        <authorList>
            <consortium name="RefSeq"/>
        </authorList>
    </citation>
    <scope>IDENTIFICATION</scope>
</reference>
<evidence type="ECO:0000256" key="1">
    <source>
        <dbReference type="ARBA" id="ARBA00004419"/>
    </source>
</evidence>
<comment type="similarity">
    <text evidence="2 10">Belongs to the ATG8 family.</text>
</comment>
<keyword evidence="4 10" id="KW-0072">Autophagy</keyword>
<evidence type="ECO:0000256" key="6">
    <source>
        <dbReference type="ARBA" id="ARBA00023288"/>
    </source>
</evidence>
<comment type="subcellular location">
    <subcellularLocation>
        <location evidence="1">Cytoplasmic vesicle</location>
        <location evidence="1">Autophagosome</location>
    </subcellularLocation>
    <subcellularLocation>
        <location evidence="8">Endomembrane system</location>
        <topology evidence="8">Lipid-anchor</topology>
    </subcellularLocation>
</comment>
<keyword evidence="6 9" id="KW-0449">Lipoprotein</keyword>
<dbReference type="InParanoid" id="A0A6P8UPM0"/>
<keyword evidence="11" id="KW-1185">Reference proteome</keyword>
<dbReference type="GO" id="GO:0006950">
    <property type="term" value="P:response to stress"/>
    <property type="evidence" value="ECO:0007669"/>
    <property type="project" value="UniProtKB-ARBA"/>
</dbReference>
<keyword evidence="3" id="KW-0963">Cytoplasm</keyword>
<evidence type="ECO:0000256" key="10">
    <source>
        <dbReference type="RuleBase" id="RU004384"/>
    </source>
</evidence>
<feature type="lipid moiety-binding region" description="Phosphatidylserine amidated glycine; alternate" evidence="9">
    <location>
        <position position="206"/>
    </location>
</feature>
<dbReference type="RefSeq" id="XP_034067787.1">
    <property type="nucleotide sequence ID" value="XM_034211896.1"/>
</dbReference>
<dbReference type="OrthoDB" id="6738456at2759"/>
<dbReference type="GO" id="GO:0031410">
    <property type="term" value="C:cytoplasmic vesicle"/>
    <property type="evidence" value="ECO:0007669"/>
    <property type="project" value="UniProtKB-KW"/>
</dbReference>
<dbReference type="Gene3D" id="3.10.20.90">
    <property type="entry name" value="Phosphatidylinositol 3-kinase Catalytic Subunit, Chain A, domain 1"/>
    <property type="match status" value="1"/>
</dbReference>
<dbReference type="GeneID" id="117543532"/>
<dbReference type="SUPFAM" id="SSF54236">
    <property type="entry name" value="Ubiquitin-like"/>
    <property type="match status" value="1"/>
</dbReference>
<accession>A0A6P8UPM0</accession>
<dbReference type="Proteomes" id="UP000515161">
    <property type="component" value="Unplaced"/>
</dbReference>
<name>A0A6P8UPM0_GYMAC</name>
<dbReference type="KEGG" id="gacu:117543532"/>
<dbReference type="GO" id="GO:0016236">
    <property type="term" value="P:macroautophagy"/>
    <property type="evidence" value="ECO:0007669"/>
    <property type="project" value="UniProtKB-ARBA"/>
</dbReference>
<keyword evidence="7" id="KW-0968">Cytoplasmic vesicle</keyword>
<evidence type="ECO:0000313" key="11">
    <source>
        <dbReference type="Proteomes" id="UP000515161"/>
    </source>
</evidence>